<dbReference type="PANTHER" id="PTHR43433:SF4">
    <property type="entry name" value="NON-HEME CHLOROPEROXIDASE-RELATED"/>
    <property type="match status" value="1"/>
</dbReference>
<evidence type="ECO:0000313" key="3">
    <source>
        <dbReference type="Proteomes" id="UP000077519"/>
    </source>
</evidence>
<dbReference type="InterPro" id="IPR029058">
    <property type="entry name" value="AB_hydrolase_fold"/>
</dbReference>
<dbReference type="EMBL" id="LVHI01000041">
    <property type="protein sequence ID" value="OAK50987.1"/>
    <property type="molecule type" value="Genomic_DNA"/>
</dbReference>
<reference evidence="2 3" key="1">
    <citation type="submission" date="2016-03" db="EMBL/GenBank/DDBJ databases">
        <title>Genome sequence of Rhodococcus kyotonensis KB10.</title>
        <authorList>
            <person name="Jeong H."/>
            <person name="Hong C.E."/>
            <person name="Jo S.H."/>
            <person name="Park J.M."/>
        </authorList>
    </citation>
    <scope>NUCLEOTIDE SEQUENCE [LARGE SCALE GENOMIC DNA]</scope>
    <source>
        <strain evidence="2 3">KB10</strain>
    </source>
</reference>
<accession>A0A177Y680</accession>
<evidence type="ECO:0000313" key="2">
    <source>
        <dbReference type="EMBL" id="OAK50987.1"/>
    </source>
</evidence>
<organism evidence="2 3">
    <name type="scientific">Rhodococcoides kyotonense</name>
    <dbReference type="NCBI Taxonomy" id="398843"/>
    <lineage>
        <taxon>Bacteria</taxon>
        <taxon>Bacillati</taxon>
        <taxon>Actinomycetota</taxon>
        <taxon>Actinomycetes</taxon>
        <taxon>Mycobacteriales</taxon>
        <taxon>Nocardiaceae</taxon>
        <taxon>Rhodococcoides</taxon>
    </lineage>
</organism>
<dbReference type="AlphaFoldDB" id="A0A177Y680"/>
<dbReference type="InterPro" id="IPR050471">
    <property type="entry name" value="AB_hydrolase"/>
</dbReference>
<comment type="caution">
    <text evidence="2">The sequence shown here is derived from an EMBL/GenBank/DDBJ whole genome shotgun (WGS) entry which is preliminary data.</text>
</comment>
<dbReference type="RefSeq" id="WP_068432193.1">
    <property type="nucleotide sequence ID" value="NZ_LVHI01000041.1"/>
</dbReference>
<dbReference type="Gene3D" id="3.40.50.1820">
    <property type="entry name" value="alpha/beta hydrolase"/>
    <property type="match status" value="1"/>
</dbReference>
<proteinExistence type="predicted"/>
<dbReference type="SUPFAM" id="SSF53474">
    <property type="entry name" value="alpha/beta-Hydrolases"/>
    <property type="match status" value="1"/>
</dbReference>
<name>A0A177Y680_9NOCA</name>
<dbReference type="InterPro" id="IPR000073">
    <property type="entry name" value="AB_hydrolase_1"/>
</dbReference>
<dbReference type="GO" id="GO:0016787">
    <property type="term" value="F:hydrolase activity"/>
    <property type="evidence" value="ECO:0007669"/>
    <property type="project" value="UniProtKB-KW"/>
</dbReference>
<protein>
    <submittedName>
        <fullName evidence="2">Alpha/beta hydrolase</fullName>
    </submittedName>
</protein>
<dbReference type="Proteomes" id="UP000077519">
    <property type="component" value="Unassembled WGS sequence"/>
</dbReference>
<dbReference type="Pfam" id="PF12697">
    <property type="entry name" value="Abhydrolase_6"/>
    <property type="match status" value="1"/>
</dbReference>
<keyword evidence="3" id="KW-1185">Reference proteome</keyword>
<evidence type="ECO:0000259" key="1">
    <source>
        <dbReference type="Pfam" id="PF12697"/>
    </source>
</evidence>
<feature type="domain" description="AB hydrolase-1" evidence="1">
    <location>
        <begin position="67"/>
        <end position="323"/>
    </location>
</feature>
<gene>
    <name evidence="2" type="ORF">A3K89_13985</name>
</gene>
<sequence>MKWSSNFGIVSSVGIALRETVLRSNKDPLAGENLDLMDADRGSIVTADDGVSLAVREVGPSDAPITVVFVHGYCLRMASWHFQRQALEQEWGSSIRMVFYDQRGHGRSGVPTPESCTIKQLGLDLDAVIRAVAPRGHLMLIGHSMGGMSILSMVRQRPESVRDRVVGVGLISTTAAGLAETGLGRSLDNPVVDAFRLAVRTSPGVVQFGRGAVRALIAPVLRAASYGTRVSPRLVEFSQSMIDDTSVVTIVNFLKTLELHDEKDALTELERIPVSVICGDDDWIIPFASSQALADALPESEMVRIRQAGHLVQLEFPDKVNAALIRLGSRATELRSRRRAGRRGIG</sequence>
<dbReference type="PANTHER" id="PTHR43433">
    <property type="entry name" value="HYDROLASE, ALPHA/BETA FOLD FAMILY PROTEIN"/>
    <property type="match status" value="1"/>
</dbReference>
<keyword evidence="2" id="KW-0378">Hydrolase</keyword>